<accession>A0A378Y1L5</accession>
<dbReference type="GeneID" id="93346416"/>
<evidence type="ECO:0000313" key="1">
    <source>
        <dbReference type="EMBL" id="SUA70177.1"/>
    </source>
</evidence>
<protein>
    <submittedName>
        <fullName evidence="1">Uncharacterized protein</fullName>
    </submittedName>
</protein>
<gene>
    <name evidence="1" type="ORF">NCTC10343_03047</name>
</gene>
<evidence type="ECO:0000313" key="2">
    <source>
        <dbReference type="Proteomes" id="UP000254400"/>
    </source>
</evidence>
<reference evidence="1 2" key="1">
    <citation type="submission" date="2018-06" db="EMBL/GenBank/DDBJ databases">
        <authorList>
            <consortium name="Pathogen Informatics"/>
            <person name="Doyle S."/>
        </authorList>
    </citation>
    <scope>NUCLEOTIDE SEQUENCE [LARGE SCALE GENOMIC DNA]</scope>
    <source>
        <strain evidence="1 2">NCTC10343</strain>
    </source>
</reference>
<sequence>MEIIDQQKNLLRLLKLAKEDLEEWMDSIAGDMSFNADAIEETNSLVAEIESVLSNIGD</sequence>
<dbReference type="Proteomes" id="UP000254400">
    <property type="component" value="Unassembled WGS sequence"/>
</dbReference>
<dbReference type="RefSeq" id="WP_019687570.1">
    <property type="nucleotide sequence ID" value="NZ_CP036496.1"/>
</dbReference>
<organism evidence="1 2">
    <name type="scientific">Paenibacillus polymyxa</name>
    <name type="common">Bacillus polymyxa</name>
    <dbReference type="NCBI Taxonomy" id="1406"/>
    <lineage>
        <taxon>Bacteria</taxon>
        <taxon>Bacillati</taxon>
        <taxon>Bacillota</taxon>
        <taxon>Bacilli</taxon>
        <taxon>Bacillales</taxon>
        <taxon>Paenibacillaceae</taxon>
        <taxon>Paenibacillus</taxon>
    </lineage>
</organism>
<proteinExistence type="predicted"/>
<dbReference type="AlphaFoldDB" id="A0A378Y1L5"/>
<dbReference type="EMBL" id="UGSC01000001">
    <property type="protein sequence ID" value="SUA70177.1"/>
    <property type="molecule type" value="Genomic_DNA"/>
</dbReference>
<name>A0A378Y1L5_PAEPO</name>